<evidence type="ECO:0000313" key="3">
    <source>
        <dbReference type="Proteomes" id="UP001323405"/>
    </source>
</evidence>
<dbReference type="PROSITE" id="PS51186">
    <property type="entry name" value="GNAT"/>
    <property type="match status" value="1"/>
</dbReference>
<dbReference type="Pfam" id="PF13673">
    <property type="entry name" value="Acetyltransf_10"/>
    <property type="match status" value="1"/>
</dbReference>
<sequence length="234" mass="26887">MGGGPYELYRERYGAELLVMRKATKNDLDAITRVIQAGFPDDPGCNYKFPYRDKYPEDFWKYTRRQYEEYLEQPEKFAFNVVTVTNEEAGLDDLPIAIGVWDIAVHIKAKGGDLFIDERRDGNREHMKAYAAAMERTFAKCFESYGKEQLHLWMLVTHPDFRQRGAGTRLCDWGVDESARRGGWILTVMASPMGRKLYEELGYVLVGTDTARVGGEEEHVVIDALEKPFSQHTI</sequence>
<dbReference type="InterPro" id="IPR052523">
    <property type="entry name" value="Trichothecene_AcTrans"/>
</dbReference>
<organism evidence="2 3">
    <name type="scientific">Podospora pseudocomata</name>
    <dbReference type="NCBI Taxonomy" id="2093779"/>
    <lineage>
        <taxon>Eukaryota</taxon>
        <taxon>Fungi</taxon>
        <taxon>Dikarya</taxon>
        <taxon>Ascomycota</taxon>
        <taxon>Pezizomycotina</taxon>
        <taxon>Sordariomycetes</taxon>
        <taxon>Sordariomycetidae</taxon>
        <taxon>Sordariales</taxon>
        <taxon>Podosporaceae</taxon>
        <taxon>Podospora</taxon>
    </lineage>
</organism>
<protein>
    <recommendedName>
        <fullName evidence="1">N-acetyltransferase domain-containing protein</fullName>
    </recommendedName>
</protein>
<evidence type="ECO:0000259" key="1">
    <source>
        <dbReference type="PROSITE" id="PS51186"/>
    </source>
</evidence>
<dbReference type="Proteomes" id="UP001323405">
    <property type="component" value="Unassembled WGS sequence"/>
</dbReference>
<dbReference type="Gene3D" id="3.40.630.30">
    <property type="match status" value="1"/>
</dbReference>
<accession>A0ABR0GXB5</accession>
<dbReference type="CDD" id="cd04301">
    <property type="entry name" value="NAT_SF"/>
    <property type="match status" value="1"/>
</dbReference>
<dbReference type="PANTHER" id="PTHR42791:SF2">
    <property type="entry name" value="N-ACETYLTRANSFERASE DOMAIN-CONTAINING PROTEIN"/>
    <property type="match status" value="1"/>
</dbReference>
<gene>
    <name evidence="2" type="ORF">QC762_118050</name>
</gene>
<keyword evidence="3" id="KW-1185">Reference proteome</keyword>
<dbReference type="GeneID" id="87906149"/>
<dbReference type="RefSeq" id="XP_062749306.1">
    <property type="nucleotide sequence ID" value="XM_062886242.1"/>
</dbReference>
<feature type="domain" description="N-acetyltransferase" evidence="1">
    <location>
        <begin position="84"/>
        <end position="228"/>
    </location>
</feature>
<dbReference type="PANTHER" id="PTHR42791">
    <property type="entry name" value="GNAT FAMILY ACETYLTRANSFERASE"/>
    <property type="match status" value="1"/>
</dbReference>
<reference evidence="2 3" key="1">
    <citation type="journal article" date="2023" name="bioRxiv">
        <title>High-quality genome assemblies of four members of thePodospora anserinaspecies complex.</title>
        <authorList>
            <person name="Ament-Velasquez S.L."/>
            <person name="Vogan A.A."/>
            <person name="Wallerman O."/>
            <person name="Hartmann F."/>
            <person name="Gautier V."/>
            <person name="Silar P."/>
            <person name="Giraud T."/>
            <person name="Johannesson H."/>
        </authorList>
    </citation>
    <scope>NUCLEOTIDE SEQUENCE [LARGE SCALE GENOMIC DNA]</scope>
    <source>
        <strain evidence="2 3">CBS 415.72m</strain>
    </source>
</reference>
<dbReference type="InterPro" id="IPR000182">
    <property type="entry name" value="GNAT_dom"/>
</dbReference>
<evidence type="ECO:0000313" key="2">
    <source>
        <dbReference type="EMBL" id="KAK4660336.1"/>
    </source>
</evidence>
<name>A0ABR0GXB5_9PEZI</name>
<dbReference type="SUPFAM" id="SSF55729">
    <property type="entry name" value="Acyl-CoA N-acyltransferases (Nat)"/>
    <property type="match status" value="1"/>
</dbReference>
<comment type="caution">
    <text evidence="2">The sequence shown here is derived from an EMBL/GenBank/DDBJ whole genome shotgun (WGS) entry which is preliminary data.</text>
</comment>
<dbReference type="InterPro" id="IPR016181">
    <property type="entry name" value="Acyl_CoA_acyltransferase"/>
</dbReference>
<proteinExistence type="predicted"/>
<dbReference type="EMBL" id="JAFFHA010000001">
    <property type="protein sequence ID" value="KAK4660336.1"/>
    <property type="molecule type" value="Genomic_DNA"/>
</dbReference>